<evidence type="ECO:0000313" key="2">
    <source>
        <dbReference type="EMBL" id="OXA49756.1"/>
    </source>
</evidence>
<evidence type="ECO:0000313" key="3">
    <source>
        <dbReference type="Proteomes" id="UP000198287"/>
    </source>
</evidence>
<proteinExistence type="predicted"/>
<dbReference type="Proteomes" id="UP000198287">
    <property type="component" value="Unassembled WGS sequence"/>
</dbReference>
<keyword evidence="1" id="KW-0812">Transmembrane</keyword>
<feature type="transmembrane region" description="Helical" evidence="1">
    <location>
        <begin position="85"/>
        <end position="107"/>
    </location>
</feature>
<reference evidence="2 3" key="1">
    <citation type="submission" date="2015-12" db="EMBL/GenBank/DDBJ databases">
        <title>The genome of Folsomia candida.</title>
        <authorList>
            <person name="Faddeeva A."/>
            <person name="Derks M.F."/>
            <person name="Anvar Y."/>
            <person name="Smit S."/>
            <person name="Van Straalen N."/>
            <person name="Roelofs D."/>
        </authorList>
    </citation>
    <scope>NUCLEOTIDE SEQUENCE [LARGE SCALE GENOMIC DNA]</scope>
    <source>
        <strain evidence="2 3">VU population</strain>
        <tissue evidence="2">Whole body</tissue>
    </source>
</reference>
<keyword evidence="2" id="KW-0489">Methyltransferase</keyword>
<keyword evidence="1" id="KW-0472">Membrane</keyword>
<organism evidence="2 3">
    <name type="scientific">Folsomia candida</name>
    <name type="common">Springtail</name>
    <dbReference type="NCBI Taxonomy" id="158441"/>
    <lineage>
        <taxon>Eukaryota</taxon>
        <taxon>Metazoa</taxon>
        <taxon>Ecdysozoa</taxon>
        <taxon>Arthropoda</taxon>
        <taxon>Hexapoda</taxon>
        <taxon>Collembola</taxon>
        <taxon>Entomobryomorpha</taxon>
        <taxon>Isotomoidea</taxon>
        <taxon>Isotomidae</taxon>
        <taxon>Proisotominae</taxon>
        <taxon>Folsomia</taxon>
    </lineage>
</organism>
<sequence length="219" mass="24639">MLPVDANYCREGESRKRKCCSWRGWAMAASILQALYYTFYFFYGTFLMFIVILNGGGGHVSANSVQVYRSYKSGGDAKSSPVQGWGAMFFFVVLVALPLQLCQIFLANQAYRIFDAINNKDPPDGVTWMVEVYLIVKLTFVTAILFALGVFVTSDHLMTSVAFNFFVIEVTVLAPFIIFVYGYIRINKQLPPPPEDDTPTPEEVRTLADDETIQIETTV</sequence>
<dbReference type="GO" id="GO:0008168">
    <property type="term" value="F:methyltransferase activity"/>
    <property type="evidence" value="ECO:0007669"/>
    <property type="project" value="UniProtKB-KW"/>
</dbReference>
<keyword evidence="2" id="KW-0808">Transferase</keyword>
<dbReference type="EMBL" id="LNIX01000010">
    <property type="protein sequence ID" value="OXA49756.1"/>
    <property type="molecule type" value="Genomic_DNA"/>
</dbReference>
<feature type="transmembrane region" description="Helical" evidence="1">
    <location>
        <begin position="163"/>
        <end position="184"/>
    </location>
</feature>
<dbReference type="GO" id="GO:0032259">
    <property type="term" value="P:methylation"/>
    <property type="evidence" value="ECO:0007669"/>
    <property type="project" value="UniProtKB-KW"/>
</dbReference>
<keyword evidence="1" id="KW-1133">Transmembrane helix</keyword>
<name>A0A226DZX7_FOLCA</name>
<keyword evidence="3" id="KW-1185">Reference proteome</keyword>
<gene>
    <name evidence="2" type="ORF">Fcan01_15978</name>
</gene>
<evidence type="ECO:0000256" key="1">
    <source>
        <dbReference type="SAM" id="Phobius"/>
    </source>
</evidence>
<dbReference type="AlphaFoldDB" id="A0A226DZX7"/>
<feature type="transmembrane region" description="Helical" evidence="1">
    <location>
        <begin position="25"/>
        <end position="53"/>
    </location>
</feature>
<feature type="transmembrane region" description="Helical" evidence="1">
    <location>
        <begin position="128"/>
        <end position="151"/>
    </location>
</feature>
<protein>
    <submittedName>
        <fullName evidence="2">Ribosomal RNA large subunit methyltransferase H</fullName>
    </submittedName>
</protein>
<accession>A0A226DZX7</accession>
<comment type="caution">
    <text evidence="2">The sequence shown here is derived from an EMBL/GenBank/DDBJ whole genome shotgun (WGS) entry which is preliminary data.</text>
</comment>